<sequence length="210" mass="22402">MVLDSFNRWLIPLVVTTVSLYSNPAKALAQTVYPFSGEYETTIIIEPISDNLAQVSERAVSDNAPYNLGLYEGLTYSFTDENGNVAFNIDPTVFGMEGYPLGYISFGNGANTIFGNADANASIDFENLTAKGSGILNITGGTGMFKNATGTLTFVQEDTVNLGPTTILNGVALVNGYITVPQSVPEPTNITPLIGLALTGVGFFRYLFPN</sequence>
<comment type="caution">
    <text evidence="1">The sequence shown here is derived from an EMBL/GenBank/DDBJ whole genome shotgun (WGS) entry which is preliminary data.</text>
</comment>
<protein>
    <recommendedName>
        <fullName evidence="3">PEP-CTERM protein-sorting domain-containing protein</fullName>
    </recommendedName>
</protein>
<dbReference type="RefSeq" id="WP_280656454.1">
    <property type="nucleotide sequence ID" value="NZ_JANQDL010000105.1"/>
</dbReference>
<dbReference type="EMBL" id="JANQDL010000105">
    <property type="protein sequence ID" value="MDH6065361.1"/>
    <property type="molecule type" value="Genomic_DNA"/>
</dbReference>
<gene>
    <name evidence="1" type="ORF">NWP23_16680</name>
</gene>
<dbReference type="Proteomes" id="UP001159370">
    <property type="component" value="Unassembled WGS sequence"/>
</dbReference>
<evidence type="ECO:0008006" key="3">
    <source>
        <dbReference type="Google" id="ProtNLM"/>
    </source>
</evidence>
<reference evidence="1 2" key="1">
    <citation type="journal article" date="2023" name="J. Phycol.">
        <title>Chrysosporum ovalisporum is synonymous with the true-branching cyanobacterium Umezakia natans (Nostocales/Aphanizomenonaceae).</title>
        <authorList>
            <person name="McGregor G.B."/>
            <person name="Sendall B.C."/>
            <person name="Niiyama Y."/>
            <person name="Tuji A."/>
            <person name="Willis A."/>
        </authorList>
    </citation>
    <scope>NUCLEOTIDE SEQUENCE [LARGE SCALE GENOMIC DNA]</scope>
    <source>
        <strain evidence="1 2">FSS-62</strain>
    </source>
</reference>
<organism evidence="1 2">
    <name type="scientific">Umezakia ovalisporum FSS-62</name>
    <dbReference type="NCBI Taxonomy" id="2971776"/>
    <lineage>
        <taxon>Bacteria</taxon>
        <taxon>Bacillati</taxon>
        <taxon>Cyanobacteriota</taxon>
        <taxon>Cyanophyceae</taxon>
        <taxon>Nostocales</taxon>
        <taxon>Nodulariaceae</taxon>
        <taxon>Umezakia</taxon>
    </lineage>
</organism>
<accession>A0AA43H258</accession>
<proteinExistence type="predicted"/>
<evidence type="ECO:0000313" key="2">
    <source>
        <dbReference type="Proteomes" id="UP001159370"/>
    </source>
</evidence>
<dbReference type="AlphaFoldDB" id="A0AA43H258"/>
<evidence type="ECO:0000313" key="1">
    <source>
        <dbReference type="EMBL" id="MDH6065361.1"/>
    </source>
</evidence>
<name>A0AA43H258_9CYAN</name>